<dbReference type="RefSeq" id="WP_038213097.1">
    <property type="nucleotide sequence ID" value="NZ_CAWLWN010000037.1"/>
</dbReference>
<reference evidence="1" key="1">
    <citation type="submission" date="2013-07" db="EMBL/GenBank/DDBJ databases">
        <title>Sub-species coevolution in mutualistic symbiosis.</title>
        <authorList>
            <person name="Murfin K."/>
            <person name="Klassen J."/>
            <person name="Lee M."/>
            <person name="Forst S."/>
            <person name="Stock P."/>
            <person name="Goodrich-Blair H."/>
        </authorList>
    </citation>
    <scope>NUCLEOTIDE SEQUENCE [LARGE SCALE GENOMIC DNA]</scope>
    <source>
        <strain evidence="1">Puntauvense</strain>
    </source>
</reference>
<gene>
    <name evidence="1" type="ORF">XBP1_390009</name>
</gene>
<accession>A0A077N8Q9</accession>
<organism evidence="1 2">
    <name type="scientific">Xenorhabdus bovienii str. puntauvense</name>
    <dbReference type="NCBI Taxonomy" id="1398201"/>
    <lineage>
        <taxon>Bacteria</taxon>
        <taxon>Pseudomonadati</taxon>
        <taxon>Pseudomonadota</taxon>
        <taxon>Gammaproteobacteria</taxon>
        <taxon>Enterobacterales</taxon>
        <taxon>Morganellaceae</taxon>
        <taxon>Xenorhabdus</taxon>
    </lineage>
</organism>
<dbReference type="EMBL" id="CBSW010000242">
    <property type="protein sequence ID" value="CDG98591.1"/>
    <property type="molecule type" value="Genomic_DNA"/>
</dbReference>
<comment type="caution">
    <text evidence="1">The sequence shown here is derived from an EMBL/GenBank/DDBJ whole genome shotgun (WGS) entry which is preliminary data.</text>
</comment>
<dbReference type="Proteomes" id="UP000028511">
    <property type="component" value="Unassembled WGS sequence"/>
</dbReference>
<name>A0A077N8Q9_XENBV</name>
<dbReference type="AlphaFoldDB" id="A0A077N8Q9"/>
<protein>
    <submittedName>
        <fullName evidence="1">Uncharacterized protein</fullName>
    </submittedName>
</protein>
<sequence>MPSNSANPTKTKNKAIELIEKSIDALNLNSNRIVSNERANLVNQLESEGFPILSEIVEGFELDRYRENHQPQIYVCLLRKYISLFEEMEFGN</sequence>
<proteinExistence type="predicted"/>
<dbReference type="HOGENOM" id="CLU_2412485_0_0_6"/>
<evidence type="ECO:0000313" key="2">
    <source>
        <dbReference type="Proteomes" id="UP000028511"/>
    </source>
</evidence>
<evidence type="ECO:0000313" key="1">
    <source>
        <dbReference type="EMBL" id="CDG98591.1"/>
    </source>
</evidence>